<feature type="transmembrane region" description="Helical" evidence="1">
    <location>
        <begin position="12"/>
        <end position="33"/>
    </location>
</feature>
<dbReference type="InterPro" id="IPR035919">
    <property type="entry name" value="EAL_sf"/>
</dbReference>
<dbReference type="SUPFAM" id="SSF141868">
    <property type="entry name" value="EAL domain-like"/>
    <property type="match status" value="1"/>
</dbReference>
<name>A0A511ZA30_9BACL</name>
<dbReference type="Pfam" id="PF00990">
    <property type="entry name" value="GGDEF"/>
    <property type="match status" value="1"/>
</dbReference>
<reference evidence="4 5" key="1">
    <citation type="submission" date="2019-07" db="EMBL/GenBank/DDBJ databases">
        <title>Whole genome shotgun sequence of Sporosarcina luteola NBRC 105378.</title>
        <authorList>
            <person name="Hosoyama A."/>
            <person name="Uohara A."/>
            <person name="Ohji S."/>
            <person name="Ichikawa N."/>
        </authorList>
    </citation>
    <scope>NUCLEOTIDE SEQUENCE [LARGE SCALE GENOMIC DNA]</scope>
    <source>
        <strain evidence="4 5">NBRC 105378</strain>
    </source>
</reference>
<dbReference type="PANTHER" id="PTHR44757:SF2">
    <property type="entry name" value="BIOFILM ARCHITECTURE MAINTENANCE PROTEIN MBAA"/>
    <property type="match status" value="1"/>
</dbReference>
<evidence type="ECO:0000313" key="5">
    <source>
        <dbReference type="Proteomes" id="UP000321901"/>
    </source>
</evidence>
<dbReference type="CDD" id="cd01948">
    <property type="entry name" value="EAL"/>
    <property type="match status" value="1"/>
</dbReference>
<feature type="transmembrane region" description="Helical" evidence="1">
    <location>
        <begin position="45"/>
        <end position="63"/>
    </location>
</feature>
<dbReference type="InterPro" id="IPR052155">
    <property type="entry name" value="Biofilm_reg_signaling"/>
</dbReference>
<proteinExistence type="predicted"/>
<evidence type="ECO:0000259" key="3">
    <source>
        <dbReference type="PROSITE" id="PS50887"/>
    </source>
</evidence>
<keyword evidence="1" id="KW-0812">Transmembrane</keyword>
<dbReference type="PANTHER" id="PTHR44757">
    <property type="entry name" value="DIGUANYLATE CYCLASE DGCP"/>
    <property type="match status" value="1"/>
</dbReference>
<keyword evidence="1" id="KW-1133">Transmembrane helix</keyword>
<dbReference type="Proteomes" id="UP000321901">
    <property type="component" value="Unassembled WGS sequence"/>
</dbReference>
<evidence type="ECO:0000313" key="4">
    <source>
        <dbReference type="EMBL" id="GEN84309.1"/>
    </source>
</evidence>
<feature type="domain" description="EAL" evidence="2">
    <location>
        <begin position="267"/>
        <end position="520"/>
    </location>
</feature>
<dbReference type="InterPro" id="IPR029787">
    <property type="entry name" value="Nucleotide_cyclase"/>
</dbReference>
<evidence type="ECO:0008006" key="6">
    <source>
        <dbReference type="Google" id="ProtNLM"/>
    </source>
</evidence>
<dbReference type="SMART" id="SM00267">
    <property type="entry name" value="GGDEF"/>
    <property type="match status" value="1"/>
</dbReference>
<dbReference type="InterPro" id="IPR000160">
    <property type="entry name" value="GGDEF_dom"/>
</dbReference>
<dbReference type="InterPro" id="IPR001633">
    <property type="entry name" value="EAL_dom"/>
</dbReference>
<feature type="domain" description="GGDEF" evidence="3">
    <location>
        <begin position="126"/>
        <end position="258"/>
    </location>
</feature>
<dbReference type="Pfam" id="PF00563">
    <property type="entry name" value="EAL"/>
    <property type="match status" value="1"/>
</dbReference>
<gene>
    <name evidence="4" type="ORF">SLU01_26210</name>
</gene>
<keyword evidence="5" id="KW-1185">Reference proteome</keyword>
<evidence type="ECO:0000256" key="1">
    <source>
        <dbReference type="SAM" id="Phobius"/>
    </source>
</evidence>
<dbReference type="EMBL" id="BJYL01000035">
    <property type="protein sequence ID" value="GEN84309.1"/>
    <property type="molecule type" value="Genomic_DNA"/>
</dbReference>
<accession>A0A511ZA30</accession>
<dbReference type="PROSITE" id="PS50883">
    <property type="entry name" value="EAL"/>
    <property type="match status" value="1"/>
</dbReference>
<dbReference type="Gene3D" id="3.30.70.270">
    <property type="match status" value="1"/>
</dbReference>
<protein>
    <recommendedName>
        <fullName evidence="6">GGDEF-domain containing protein</fullName>
    </recommendedName>
</protein>
<dbReference type="InterPro" id="IPR043128">
    <property type="entry name" value="Rev_trsase/Diguanyl_cyclase"/>
</dbReference>
<organism evidence="4 5">
    <name type="scientific">Sporosarcina luteola</name>
    <dbReference type="NCBI Taxonomy" id="582850"/>
    <lineage>
        <taxon>Bacteria</taxon>
        <taxon>Bacillati</taxon>
        <taxon>Bacillota</taxon>
        <taxon>Bacilli</taxon>
        <taxon>Bacillales</taxon>
        <taxon>Caryophanaceae</taxon>
        <taxon>Sporosarcina</taxon>
    </lineage>
</organism>
<keyword evidence="1" id="KW-0472">Membrane</keyword>
<comment type="caution">
    <text evidence="4">The sequence shown here is derived from an EMBL/GenBank/DDBJ whole genome shotgun (WGS) entry which is preliminary data.</text>
</comment>
<dbReference type="Gene3D" id="3.20.20.450">
    <property type="entry name" value="EAL domain"/>
    <property type="match status" value="1"/>
</dbReference>
<sequence>MEKPFIKDNRFWLCTIAIIIIPNMLEVIFFRLFNMQFENPIWYEVIETTAILTLAIPIFIFLFKKVNRYENELEFQLMENEKAIAEIGLKNLELSYSAANDYLTDLPNRAQLFNTLDRIIITSQFEKTGIFFIDLDRFKVINDTMGHLYGDIFIKLVSKRLRNRLSDDNMLYRHGGDEFIILAPHSDLTEYEKIAKEVVDAFNEPFSISGDEIFTTVSVGISIYPDHGKNTETLLKNADKAMYSAKEEGGNTYCFYSSKEAEGDIRKMKLENGLRTAIENEQLTLHYQPVVDLQTSKIIAVEALLRWEHPELGFLSPIEFIPIAEKTGAIIPIGKWVLETACRQVKQWQSIGFHDLSVAVNASIRQVNEKGFPMAVENILHETQLNPRFLDIEITESLMQNDTISGVVFKQLKAIGVKISIDDFGTGYSSLSVLSYLPIDRLKIDRSFVKDMLEHSKTDSIVRTIIDMGNHLDMKLVAEGIEEEEQREALRQYGCHFGQGYLISRPLPASELEVLLREQK</sequence>
<dbReference type="RefSeq" id="WP_170232713.1">
    <property type="nucleotide sequence ID" value="NZ_BJYL01000035.1"/>
</dbReference>
<dbReference type="FunFam" id="3.20.20.450:FF:000001">
    <property type="entry name" value="Cyclic di-GMP phosphodiesterase yahA"/>
    <property type="match status" value="1"/>
</dbReference>
<dbReference type="AlphaFoldDB" id="A0A511ZA30"/>
<dbReference type="SUPFAM" id="SSF55073">
    <property type="entry name" value="Nucleotide cyclase"/>
    <property type="match status" value="1"/>
</dbReference>
<dbReference type="PROSITE" id="PS50887">
    <property type="entry name" value="GGDEF"/>
    <property type="match status" value="1"/>
</dbReference>
<dbReference type="SMART" id="SM00052">
    <property type="entry name" value="EAL"/>
    <property type="match status" value="1"/>
</dbReference>
<dbReference type="NCBIfam" id="TIGR00254">
    <property type="entry name" value="GGDEF"/>
    <property type="match status" value="1"/>
</dbReference>
<dbReference type="CDD" id="cd01949">
    <property type="entry name" value="GGDEF"/>
    <property type="match status" value="1"/>
</dbReference>
<evidence type="ECO:0000259" key="2">
    <source>
        <dbReference type="PROSITE" id="PS50883"/>
    </source>
</evidence>